<feature type="signal peptide" evidence="9">
    <location>
        <begin position="1"/>
        <end position="30"/>
    </location>
</feature>
<dbReference type="InterPro" id="IPR013783">
    <property type="entry name" value="Ig-like_fold"/>
</dbReference>
<evidence type="ECO:0000256" key="6">
    <source>
        <dbReference type="ARBA" id="ARBA00023186"/>
    </source>
</evidence>
<dbReference type="PANTHER" id="PTHR30251:SF2">
    <property type="entry name" value="FIMBRIAL CHAPERONE YADV-RELATED"/>
    <property type="match status" value="1"/>
</dbReference>
<dbReference type="Pfam" id="PF00345">
    <property type="entry name" value="PapD_N"/>
    <property type="match status" value="1"/>
</dbReference>
<evidence type="ECO:0000256" key="5">
    <source>
        <dbReference type="ARBA" id="ARBA00022764"/>
    </source>
</evidence>
<feature type="domain" description="Pili assembly chaperone N-terminal" evidence="10">
    <location>
        <begin position="31"/>
        <end position="152"/>
    </location>
</feature>
<keyword evidence="7" id="KW-0393">Immunoglobulin domain</keyword>
<dbReference type="PATRIC" id="fig|158899.10.peg.4489"/>
<dbReference type="RefSeq" id="WP_061541535.1">
    <property type="nucleotide sequence ID" value="NZ_CP013232.1"/>
</dbReference>
<dbReference type="EMBL" id="CP013232">
    <property type="protein sequence ID" value="AMO97123.1"/>
    <property type="molecule type" value="Genomic_DNA"/>
</dbReference>
<feature type="chain" id="PRO_5007277015" evidence="9">
    <location>
        <begin position="31"/>
        <end position="255"/>
    </location>
</feature>
<evidence type="ECO:0000259" key="11">
    <source>
        <dbReference type="Pfam" id="PF02753"/>
    </source>
</evidence>
<reference evidence="12 13" key="1">
    <citation type="submission" date="2015-11" db="EMBL/GenBank/DDBJ databases">
        <title>Exploring the genomic traits of fungus-feeding bacterial genus Collimonas.</title>
        <authorList>
            <person name="Song C."/>
            <person name="Schmidt R."/>
            <person name="de Jager V."/>
            <person name="Krzyzanowska D."/>
            <person name="Jongedijk E."/>
            <person name="Cankar K."/>
            <person name="Beekwilder J."/>
            <person name="van Veen A."/>
            <person name="de Boer W."/>
            <person name="van Veen J.A."/>
            <person name="Garbeva P."/>
        </authorList>
    </citation>
    <scope>NUCLEOTIDE SEQUENCE [LARGE SCALE GENOMIC DNA]</scope>
    <source>
        <strain evidence="12 13">Ter6</strain>
    </source>
</reference>
<protein>
    <submittedName>
        <fullName evidence="12">Gram-negative pili assembly chaperone, C-terminal domain protein</fullName>
    </submittedName>
</protein>
<dbReference type="PRINTS" id="PR00969">
    <property type="entry name" value="CHAPERONPILI"/>
</dbReference>
<evidence type="ECO:0000256" key="2">
    <source>
        <dbReference type="ARBA" id="ARBA00007399"/>
    </source>
</evidence>
<dbReference type="InterPro" id="IPR018046">
    <property type="entry name" value="Pili_assmbl_chaperone_CS"/>
</dbReference>
<dbReference type="InterPro" id="IPR008962">
    <property type="entry name" value="PapD-like_sf"/>
</dbReference>
<organism evidence="12">
    <name type="scientific">Collimonas fungivorans</name>
    <dbReference type="NCBI Taxonomy" id="158899"/>
    <lineage>
        <taxon>Bacteria</taxon>
        <taxon>Pseudomonadati</taxon>
        <taxon>Pseudomonadota</taxon>
        <taxon>Betaproteobacteria</taxon>
        <taxon>Burkholderiales</taxon>
        <taxon>Oxalobacteraceae</taxon>
        <taxon>Collimonas</taxon>
    </lineage>
</organism>
<gene>
    <name evidence="12" type="ORF">CFter6_4533</name>
</gene>
<dbReference type="GO" id="GO:0030288">
    <property type="term" value="C:outer membrane-bounded periplasmic space"/>
    <property type="evidence" value="ECO:0007669"/>
    <property type="project" value="InterPro"/>
</dbReference>
<dbReference type="Proteomes" id="UP000072421">
    <property type="component" value="Chromosome"/>
</dbReference>
<evidence type="ECO:0000256" key="7">
    <source>
        <dbReference type="ARBA" id="ARBA00023319"/>
    </source>
</evidence>
<accession>A0A127PHB8</accession>
<dbReference type="Pfam" id="PF02753">
    <property type="entry name" value="PapD_C"/>
    <property type="match status" value="1"/>
</dbReference>
<dbReference type="AlphaFoldDB" id="A0A127PHB8"/>
<dbReference type="OrthoDB" id="9131059at2"/>
<dbReference type="InterPro" id="IPR016148">
    <property type="entry name" value="Pili_assmbl_chaperone_C"/>
</dbReference>
<keyword evidence="6 8" id="KW-0143">Chaperone</keyword>
<comment type="similarity">
    <text evidence="2 8">Belongs to the periplasmic pilus chaperone family.</text>
</comment>
<dbReference type="PROSITE" id="PS00635">
    <property type="entry name" value="PILI_CHAPERONE"/>
    <property type="match status" value="1"/>
</dbReference>
<evidence type="ECO:0000313" key="13">
    <source>
        <dbReference type="Proteomes" id="UP000072421"/>
    </source>
</evidence>
<evidence type="ECO:0000256" key="1">
    <source>
        <dbReference type="ARBA" id="ARBA00004418"/>
    </source>
</evidence>
<name>A0A127PHB8_9BURK</name>
<proteinExistence type="inferred from homology"/>
<sequence length="255" mass="28446">MRYPSHALRRTLSLALLCVAGWLTMLPAQAGVVIGGTRQVYPAQSREITIQLTNDDKKLPRLVQVWLDSGNEKLTPEQSDVPFTITPPVFRMEPGKSQSLRMVYTKEPLPADKESAFWLNVLEVPPKLENGENQLRFGFRIRTKVFFRPQGLPGTPQDAAAQLRWSLLKTEQGSVLEVRNPTPYYVSFQDVALALGAQPDARLNHSDQYEMVAPGGSQRYLLKDKVATLPAGAHVQFSMINDYGAFVPMQAALQP</sequence>
<evidence type="ECO:0000256" key="4">
    <source>
        <dbReference type="ARBA" id="ARBA00022729"/>
    </source>
</evidence>
<evidence type="ECO:0000256" key="8">
    <source>
        <dbReference type="RuleBase" id="RU003918"/>
    </source>
</evidence>
<keyword evidence="3" id="KW-1029">Fimbrium biogenesis</keyword>
<dbReference type="GO" id="GO:0071555">
    <property type="term" value="P:cell wall organization"/>
    <property type="evidence" value="ECO:0007669"/>
    <property type="project" value="InterPro"/>
</dbReference>
<feature type="domain" description="Pili assembly chaperone C-terminal" evidence="11">
    <location>
        <begin position="178"/>
        <end position="246"/>
    </location>
</feature>
<dbReference type="SUPFAM" id="SSF49584">
    <property type="entry name" value="Periplasmic chaperone C-domain"/>
    <property type="match status" value="1"/>
</dbReference>
<dbReference type="InterPro" id="IPR016147">
    <property type="entry name" value="Pili_assmbl_chaperone_N"/>
</dbReference>
<keyword evidence="4 9" id="KW-0732">Signal</keyword>
<dbReference type="InterPro" id="IPR001829">
    <property type="entry name" value="Pili_assmbl_chaperone_bac"/>
</dbReference>
<evidence type="ECO:0000256" key="9">
    <source>
        <dbReference type="SAM" id="SignalP"/>
    </source>
</evidence>
<dbReference type="InterPro" id="IPR050643">
    <property type="entry name" value="Periplasmic_pilus_chap"/>
</dbReference>
<dbReference type="PANTHER" id="PTHR30251">
    <property type="entry name" value="PILUS ASSEMBLY CHAPERONE"/>
    <property type="match status" value="1"/>
</dbReference>
<keyword evidence="5" id="KW-0574">Periplasm</keyword>
<evidence type="ECO:0000313" key="12">
    <source>
        <dbReference type="EMBL" id="AMO97123.1"/>
    </source>
</evidence>
<evidence type="ECO:0000256" key="3">
    <source>
        <dbReference type="ARBA" id="ARBA00022558"/>
    </source>
</evidence>
<evidence type="ECO:0000259" key="10">
    <source>
        <dbReference type="Pfam" id="PF00345"/>
    </source>
</evidence>
<dbReference type="Gene3D" id="2.60.40.10">
    <property type="entry name" value="Immunoglobulins"/>
    <property type="match status" value="2"/>
</dbReference>
<dbReference type="InterPro" id="IPR036316">
    <property type="entry name" value="Pili_assmbl_chap_C_dom_sf"/>
</dbReference>
<comment type="subcellular location">
    <subcellularLocation>
        <location evidence="1 8">Periplasm</location>
    </subcellularLocation>
</comment>
<dbReference type="SUPFAM" id="SSF49354">
    <property type="entry name" value="PapD-like"/>
    <property type="match status" value="1"/>
</dbReference>